<evidence type="ECO:0000313" key="3">
    <source>
        <dbReference type="Proteomes" id="UP000218934"/>
    </source>
</evidence>
<accession>A0A2A4FVB5</accession>
<dbReference type="OrthoDB" id="9155140at2"/>
<reference evidence="2 3" key="1">
    <citation type="submission" date="2017-09" db="EMBL/GenBank/DDBJ databases">
        <title>The Catabolism of 3,6-Dichlorosalicylic acid is Initiated by the Cytochrome P450 Monooxygenase DsmABC in Rhizorhabdus dicambivorans Ndbn-20.</title>
        <authorList>
            <person name="Na L."/>
        </authorList>
    </citation>
    <scope>NUCLEOTIDE SEQUENCE [LARGE SCALE GENOMIC DNA]</scope>
    <source>
        <strain evidence="2 3">Ndbn-20m</strain>
    </source>
</reference>
<dbReference type="EMBL" id="NWUF01000013">
    <property type="protein sequence ID" value="PCE41622.1"/>
    <property type="molecule type" value="Genomic_DNA"/>
</dbReference>
<protein>
    <submittedName>
        <fullName evidence="2">Uncharacterized protein</fullName>
    </submittedName>
</protein>
<comment type="caution">
    <text evidence="2">The sequence shown here is derived from an EMBL/GenBank/DDBJ whole genome shotgun (WGS) entry which is preliminary data.</text>
</comment>
<proteinExistence type="predicted"/>
<feature type="compositionally biased region" description="Basic and acidic residues" evidence="1">
    <location>
        <begin position="58"/>
        <end position="73"/>
    </location>
</feature>
<organism evidence="2 3">
    <name type="scientific">Rhizorhabdus dicambivorans</name>
    <dbReference type="NCBI Taxonomy" id="1850238"/>
    <lineage>
        <taxon>Bacteria</taxon>
        <taxon>Pseudomonadati</taxon>
        <taxon>Pseudomonadota</taxon>
        <taxon>Alphaproteobacteria</taxon>
        <taxon>Sphingomonadales</taxon>
        <taxon>Sphingomonadaceae</taxon>
        <taxon>Rhizorhabdus</taxon>
    </lineage>
</organism>
<dbReference type="AlphaFoldDB" id="A0A2A4FVB5"/>
<name>A0A2A4FVB5_9SPHN</name>
<evidence type="ECO:0000256" key="1">
    <source>
        <dbReference type="SAM" id="MobiDB-lite"/>
    </source>
</evidence>
<feature type="compositionally biased region" description="Basic and acidic residues" evidence="1">
    <location>
        <begin position="1"/>
        <end position="19"/>
    </location>
</feature>
<feature type="region of interest" description="Disordered" evidence="1">
    <location>
        <begin position="26"/>
        <end position="73"/>
    </location>
</feature>
<dbReference type="Proteomes" id="UP000218934">
    <property type="component" value="Unassembled WGS sequence"/>
</dbReference>
<dbReference type="KEGG" id="rdi:CMV14_09045"/>
<feature type="compositionally biased region" description="Basic and acidic residues" evidence="1">
    <location>
        <begin position="34"/>
        <end position="47"/>
    </location>
</feature>
<gene>
    <name evidence="2" type="ORF">COO09_13970</name>
</gene>
<keyword evidence="3" id="KW-1185">Reference proteome</keyword>
<feature type="region of interest" description="Disordered" evidence="1">
    <location>
        <begin position="1"/>
        <end position="20"/>
    </location>
</feature>
<sequence>MPIDRRAAMQKDGKWKGEGNYEAARQYDEGATAHARDKDKVKTEAEAAKTAVDGPEGDELRAAEKEGRSHARS</sequence>
<evidence type="ECO:0000313" key="2">
    <source>
        <dbReference type="EMBL" id="PCE41622.1"/>
    </source>
</evidence>